<accession>A0A9R1W4D7</accession>
<dbReference type="AlphaFoldDB" id="A0A9R1W4D7"/>
<gene>
    <name evidence="1" type="ORF">LSAT_V11C300140290</name>
</gene>
<evidence type="ECO:0000313" key="2">
    <source>
        <dbReference type="Proteomes" id="UP000235145"/>
    </source>
</evidence>
<protein>
    <submittedName>
        <fullName evidence="1">Uncharacterized protein</fullName>
    </submittedName>
</protein>
<proteinExistence type="predicted"/>
<comment type="caution">
    <text evidence="1">The sequence shown here is derived from an EMBL/GenBank/DDBJ whole genome shotgun (WGS) entry which is preliminary data.</text>
</comment>
<organism evidence="1 2">
    <name type="scientific">Lactuca sativa</name>
    <name type="common">Garden lettuce</name>
    <dbReference type="NCBI Taxonomy" id="4236"/>
    <lineage>
        <taxon>Eukaryota</taxon>
        <taxon>Viridiplantae</taxon>
        <taxon>Streptophyta</taxon>
        <taxon>Embryophyta</taxon>
        <taxon>Tracheophyta</taxon>
        <taxon>Spermatophyta</taxon>
        <taxon>Magnoliopsida</taxon>
        <taxon>eudicotyledons</taxon>
        <taxon>Gunneridae</taxon>
        <taxon>Pentapetalae</taxon>
        <taxon>asterids</taxon>
        <taxon>campanulids</taxon>
        <taxon>Asterales</taxon>
        <taxon>Asteraceae</taxon>
        <taxon>Cichorioideae</taxon>
        <taxon>Cichorieae</taxon>
        <taxon>Lactucinae</taxon>
        <taxon>Lactuca</taxon>
    </lineage>
</organism>
<evidence type="ECO:0000313" key="1">
    <source>
        <dbReference type="EMBL" id="KAJ0216267.1"/>
    </source>
</evidence>
<dbReference type="EMBL" id="NBSK02000003">
    <property type="protein sequence ID" value="KAJ0216267.1"/>
    <property type="molecule type" value="Genomic_DNA"/>
</dbReference>
<dbReference type="Proteomes" id="UP000235145">
    <property type="component" value="Unassembled WGS sequence"/>
</dbReference>
<name>A0A9R1W4D7_LACSA</name>
<keyword evidence="2" id="KW-1185">Reference proteome</keyword>
<sequence>MLFSLNILVHAFLLDMKPDEVPMFVSPQQLVSHVCYDTIMLMQLVESVLSKVMEEFENHITSQVELDFRVVFDQELGLIFKLRGMMIGWIHDSVSELL</sequence>
<reference evidence="1 2" key="1">
    <citation type="journal article" date="2017" name="Nat. Commun.">
        <title>Genome assembly with in vitro proximity ligation data and whole-genome triplication in lettuce.</title>
        <authorList>
            <person name="Reyes-Chin-Wo S."/>
            <person name="Wang Z."/>
            <person name="Yang X."/>
            <person name="Kozik A."/>
            <person name="Arikit S."/>
            <person name="Song C."/>
            <person name="Xia L."/>
            <person name="Froenicke L."/>
            <person name="Lavelle D.O."/>
            <person name="Truco M.J."/>
            <person name="Xia R."/>
            <person name="Zhu S."/>
            <person name="Xu C."/>
            <person name="Xu H."/>
            <person name="Xu X."/>
            <person name="Cox K."/>
            <person name="Korf I."/>
            <person name="Meyers B.C."/>
            <person name="Michelmore R.W."/>
        </authorList>
    </citation>
    <scope>NUCLEOTIDE SEQUENCE [LARGE SCALE GENOMIC DNA]</scope>
    <source>
        <strain evidence="2">cv. Salinas</strain>
        <tissue evidence="1">Seedlings</tissue>
    </source>
</reference>